<name>A0A0N5CIL8_STREA</name>
<reference evidence="2" key="1">
    <citation type="submission" date="2017-02" db="UniProtKB">
        <authorList>
            <consortium name="WormBaseParasite"/>
        </authorList>
    </citation>
    <scope>IDENTIFICATION</scope>
</reference>
<dbReference type="Proteomes" id="UP000046392">
    <property type="component" value="Unplaced"/>
</dbReference>
<keyword evidence="1" id="KW-1185">Reference proteome</keyword>
<organism evidence="1 2">
    <name type="scientific">Strongyloides papillosus</name>
    <name type="common">Intestinal threadworm</name>
    <dbReference type="NCBI Taxonomy" id="174720"/>
    <lineage>
        <taxon>Eukaryota</taxon>
        <taxon>Metazoa</taxon>
        <taxon>Ecdysozoa</taxon>
        <taxon>Nematoda</taxon>
        <taxon>Chromadorea</taxon>
        <taxon>Rhabditida</taxon>
        <taxon>Tylenchina</taxon>
        <taxon>Panagrolaimomorpha</taxon>
        <taxon>Strongyloidoidea</taxon>
        <taxon>Strongyloididae</taxon>
        <taxon>Strongyloides</taxon>
    </lineage>
</organism>
<protein>
    <submittedName>
        <fullName evidence="2">Secreted protein</fullName>
    </submittedName>
</protein>
<dbReference type="AlphaFoldDB" id="A0A0N5CIL8"/>
<accession>A0A0N5CIL8</accession>
<evidence type="ECO:0000313" key="1">
    <source>
        <dbReference type="Proteomes" id="UP000046392"/>
    </source>
</evidence>
<proteinExistence type="predicted"/>
<evidence type="ECO:0000313" key="2">
    <source>
        <dbReference type="WBParaSite" id="SPAL_0001767300.1"/>
    </source>
</evidence>
<dbReference type="WBParaSite" id="SPAL_0001767300.1">
    <property type="protein sequence ID" value="SPAL_0001767300.1"/>
    <property type="gene ID" value="SPAL_0001767300"/>
</dbReference>
<sequence>MPAMIARFLWKSTSEPLLKDLMICPFQGDEVFFFIWGCNSANCEQSLLLLPLEYSDLKDRFEVGHCGWGYYFSSWWCCWVNSVVMNIGGCGGAVGSTALL</sequence>